<keyword evidence="3" id="KW-0949">S-adenosyl-L-methionine</keyword>
<dbReference type="PANTHER" id="PTHR43464">
    <property type="entry name" value="METHYLTRANSFERASE"/>
    <property type="match status" value="1"/>
</dbReference>
<evidence type="ECO:0000313" key="5">
    <source>
        <dbReference type="EMBL" id="MDZ5764455.1"/>
    </source>
</evidence>
<accession>A0AAJ2TTC1</accession>
<dbReference type="RefSeq" id="WP_099604027.1">
    <property type="nucleotide sequence ID" value="NZ_JAEDWU010000004.1"/>
</dbReference>
<gene>
    <name evidence="5" type="ORF">U4I38_08220</name>
</gene>
<sequence>MGENESVAVYQLRWDRCWSAGVEDDHPAIAAFAQTILATAGAGRVLDVGCGRGGLVTELLKQGLDAHGVDVSQVAITAAQQRAPDRFICAAATSLPYPDGHFDCVVANGLIEYLDEVDVPSVLSELRRICRGPLLVRVQVSAVVAEGDGRQVIQGRSWWEQKCFDAGFRKHPGYFDLINFESLNFDDGVILLALEAMPTVVGDAMHDSCCSTGIAADAELYKYHWAAGYVRPGDRVLDLAAATGAGSYLLSRRSEADTLYCVIDPAARMFFEAAYAAVEPRLRPTLAGAAPEVDFVAALGEPVTRGTLEGLLGSLQDGVSPGGRVLLSLLADGGDAAESWPELQDLLPPGWYLEQAFSLLGGIPRGRGGAVRAFSPCGLESAVTVPKDAELLLVVMRDPLATGFIYRESVYGSSDRPAEVLEFARDYRNPWLLRALVEFPFRARNPQVLADIARRVLGEPANEGAPDVAAALAVLGYQMLERQELAATEVSALVTRMAEHLDRAIPSPHAVRWSISLRYLCASLLRRIGDLEGALEALDVVVAVDWRSFSPTIGTKIVDAAYEAGQLLAAAGRLEQARARWRMASEVAFEMLACGHEAYLGDSQQPQQFASIVGVELLDSATRSIKALRWSSPARQLPQERLLEQSRQCWKWMIRERTDAIASQARLLDQRWQIQQSLDQMVSERDVAIRALERMVSERDEAITSLDRMVSERDEVIQSQGHLIDVRDESIRSMTALIDARDEALQGQTDLLEARWKVMTHMDTEIAARDQIIASLNQKLGK</sequence>
<dbReference type="GO" id="GO:0032259">
    <property type="term" value="P:methylation"/>
    <property type="evidence" value="ECO:0007669"/>
    <property type="project" value="UniProtKB-KW"/>
</dbReference>
<evidence type="ECO:0000313" key="6">
    <source>
        <dbReference type="Proteomes" id="UP001288387"/>
    </source>
</evidence>
<dbReference type="PANTHER" id="PTHR43464:SF19">
    <property type="entry name" value="UBIQUINONE BIOSYNTHESIS O-METHYLTRANSFERASE, MITOCHONDRIAL"/>
    <property type="match status" value="1"/>
</dbReference>
<dbReference type="EMBL" id="JAXRVB010000006">
    <property type="protein sequence ID" value="MDZ5764455.1"/>
    <property type="molecule type" value="Genomic_DNA"/>
</dbReference>
<dbReference type="GO" id="GO:0008168">
    <property type="term" value="F:methyltransferase activity"/>
    <property type="evidence" value="ECO:0007669"/>
    <property type="project" value="UniProtKB-KW"/>
</dbReference>
<keyword evidence="2" id="KW-0808">Transferase</keyword>
<dbReference type="AlphaFoldDB" id="A0AAJ2TTC1"/>
<organism evidence="5 6">
    <name type="scientific">Stenotrophomonas maltophilia</name>
    <name type="common">Pseudomonas maltophilia</name>
    <name type="synonym">Xanthomonas maltophilia</name>
    <dbReference type="NCBI Taxonomy" id="40324"/>
    <lineage>
        <taxon>Bacteria</taxon>
        <taxon>Pseudomonadati</taxon>
        <taxon>Pseudomonadota</taxon>
        <taxon>Gammaproteobacteria</taxon>
        <taxon>Lysobacterales</taxon>
        <taxon>Lysobacteraceae</taxon>
        <taxon>Stenotrophomonas</taxon>
        <taxon>Stenotrophomonas maltophilia group</taxon>
    </lineage>
</organism>
<evidence type="ECO:0000256" key="1">
    <source>
        <dbReference type="ARBA" id="ARBA00022603"/>
    </source>
</evidence>
<evidence type="ECO:0000259" key="4">
    <source>
        <dbReference type="Pfam" id="PF13649"/>
    </source>
</evidence>
<dbReference type="InterPro" id="IPR041698">
    <property type="entry name" value="Methyltransf_25"/>
</dbReference>
<keyword evidence="1 5" id="KW-0489">Methyltransferase</keyword>
<name>A0AAJ2TTC1_STEMA</name>
<proteinExistence type="predicted"/>
<dbReference type="SUPFAM" id="SSF53335">
    <property type="entry name" value="S-adenosyl-L-methionine-dependent methyltransferases"/>
    <property type="match status" value="2"/>
</dbReference>
<protein>
    <submittedName>
        <fullName evidence="5">Methyltransferase domain-containing protein</fullName>
    </submittedName>
</protein>
<dbReference type="Pfam" id="PF13649">
    <property type="entry name" value="Methyltransf_25"/>
    <property type="match status" value="1"/>
</dbReference>
<dbReference type="Proteomes" id="UP001288387">
    <property type="component" value="Unassembled WGS sequence"/>
</dbReference>
<reference evidence="5" key="1">
    <citation type="submission" date="2023-12" db="EMBL/GenBank/DDBJ databases">
        <title>'Antibacterial potential of Stenotrophomonas maltophilia cystic fibrosis isolates' (manuscript under preparation).</title>
        <authorList>
            <person name="Crisan C.V."/>
            <person name="Pettis M."/>
            <person name="Goldberg J.B."/>
        </authorList>
    </citation>
    <scope>NUCLEOTIDE SEQUENCE</scope>
    <source>
        <strain evidence="5">CCV129</strain>
    </source>
</reference>
<dbReference type="InterPro" id="IPR029063">
    <property type="entry name" value="SAM-dependent_MTases_sf"/>
</dbReference>
<evidence type="ECO:0000256" key="2">
    <source>
        <dbReference type="ARBA" id="ARBA00022679"/>
    </source>
</evidence>
<dbReference type="Gene3D" id="3.40.50.150">
    <property type="entry name" value="Vaccinia Virus protein VP39"/>
    <property type="match status" value="1"/>
</dbReference>
<evidence type="ECO:0000256" key="3">
    <source>
        <dbReference type="ARBA" id="ARBA00022691"/>
    </source>
</evidence>
<feature type="domain" description="Methyltransferase" evidence="4">
    <location>
        <begin position="45"/>
        <end position="131"/>
    </location>
</feature>
<comment type="caution">
    <text evidence="5">The sequence shown here is derived from an EMBL/GenBank/DDBJ whole genome shotgun (WGS) entry which is preliminary data.</text>
</comment>
<dbReference type="CDD" id="cd02440">
    <property type="entry name" value="AdoMet_MTases"/>
    <property type="match status" value="1"/>
</dbReference>